<evidence type="ECO:0000313" key="1">
    <source>
        <dbReference type="EMBL" id="KAK9821118.1"/>
    </source>
</evidence>
<proteinExistence type="predicted"/>
<sequence length="185" mass="20266">MGAPYIQTHITPHIGRAKHLAFSGELPHPPPLSATLAHGSAAYKAQIDQLLSVLANLTDVQKIQAEFFDIKTLSLGHRHHHRQRVPVVRMMQHADYPSGSACYCAAYGKAMQVFLGSDELGFYVLFKAGSSKIDTGVPKDDLSWVGLPSATLCSRAGGRVCWAGFTLRRPRLHRWTSHAAQQAGR</sequence>
<dbReference type="AlphaFoldDB" id="A0AAW1QI84"/>
<name>A0AAW1QI84_9CHLO</name>
<evidence type="ECO:0000313" key="2">
    <source>
        <dbReference type="Proteomes" id="UP001445335"/>
    </source>
</evidence>
<keyword evidence="2" id="KW-1185">Reference proteome</keyword>
<dbReference type="Proteomes" id="UP001445335">
    <property type="component" value="Unassembled WGS sequence"/>
</dbReference>
<organism evidence="1 2">
    <name type="scientific">Elliptochloris bilobata</name>
    <dbReference type="NCBI Taxonomy" id="381761"/>
    <lineage>
        <taxon>Eukaryota</taxon>
        <taxon>Viridiplantae</taxon>
        <taxon>Chlorophyta</taxon>
        <taxon>core chlorophytes</taxon>
        <taxon>Trebouxiophyceae</taxon>
        <taxon>Trebouxiophyceae incertae sedis</taxon>
        <taxon>Elliptochloris clade</taxon>
        <taxon>Elliptochloris</taxon>
    </lineage>
</organism>
<dbReference type="InterPro" id="IPR052559">
    <property type="entry name" value="V-haloperoxidase"/>
</dbReference>
<protein>
    <submittedName>
        <fullName evidence="1">Uncharacterized protein</fullName>
    </submittedName>
</protein>
<comment type="caution">
    <text evidence="1">The sequence shown here is derived from an EMBL/GenBank/DDBJ whole genome shotgun (WGS) entry which is preliminary data.</text>
</comment>
<dbReference type="PANTHER" id="PTHR34599">
    <property type="entry name" value="PEROXIDASE-RELATED"/>
    <property type="match status" value="1"/>
</dbReference>
<dbReference type="PANTHER" id="PTHR34599:SF2">
    <property type="entry name" value="TRAF-TYPE DOMAIN-CONTAINING PROTEIN"/>
    <property type="match status" value="1"/>
</dbReference>
<dbReference type="EMBL" id="JALJOU010000107">
    <property type="protein sequence ID" value="KAK9821118.1"/>
    <property type="molecule type" value="Genomic_DNA"/>
</dbReference>
<gene>
    <name evidence="1" type="ORF">WJX81_000016</name>
</gene>
<reference evidence="1 2" key="1">
    <citation type="journal article" date="2024" name="Nat. Commun.">
        <title>Phylogenomics reveals the evolutionary origins of lichenization in chlorophyte algae.</title>
        <authorList>
            <person name="Puginier C."/>
            <person name="Libourel C."/>
            <person name="Otte J."/>
            <person name="Skaloud P."/>
            <person name="Haon M."/>
            <person name="Grisel S."/>
            <person name="Petersen M."/>
            <person name="Berrin J.G."/>
            <person name="Delaux P.M."/>
            <person name="Dal Grande F."/>
            <person name="Keller J."/>
        </authorList>
    </citation>
    <scope>NUCLEOTIDE SEQUENCE [LARGE SCALE GENOMIC DNA]</scope>
    <source>
        <strain evidence="1 2">SAG 245.80</strain>
    </source>
</reference>
<accession>A0AAW1QI84</accession>